<protein>
    <submittedName>
        <fullName evidence="2">Uncharacterized protein</fullName>
    </submittedName>
</protein>
<dbReference type="Proteomes" id="UP000232722">
    <property type="component" value="Unassembled WGS sequence"/>
</dbReference>
<reference evidence="2 3" key="4">
    <citation type="submission" date="2017-10" db="EMBL/GenBank/DDBJ databases">
        <title>Genome analyses suggest a sexual origin of heterokaryosis in a supposedly ancient asexual fungus.</title>
        <authorList>
            <person name="Corradi N."/>
            <person name="Sedzielewska K."/>
            <person name="Noel J."/>
            <person name="Charron P."/>
            <person name="Farinelli L."/>
            <person name="Marton T."/>
            <person name="Kruger M."/>
            <person name="Pelin A."/>
            <person name="Brachmann A."/>
            <person name="Corradi N."/>
        </authorList>
    </citation>
    <scope>NUCLEOTIDE SEQUENCE [LARGE SCALE GENOMIC DNA]</scope>
    <source>
        <strain evidence="2 3">A1</strain>
    </source>
</reference>
<evidence type="ECO:0000313" key="2">
    <source>
        <dbReference type="EMBL" id="PKC54896.1"/>
    </source>
</evidence>
<reference evidence="2 3" key="3">
    <citation type="submission" date="2017-10" db="EMBL/GenBank/DDBJ databases">
        <title>Extensive intraspecific genome diversity in a model arbuscular mycorrhizal fungus.</title>
        <authorList>
            <person name="Chen E.C.H."/>
            <person name="Morin E."/>
            <person name="Baudet D."/>
            <person name="Noel J."/>
            <person name="Ndikumana S."/>
            <person name="Charron P."/>
            <person name="St-Onge C."/>
            <person name="Giorgi J."/>
            <person name="Grigoriev I.V."/>
            <person name="Roux C."/>
            <person name="Martin F.M."/>
            <person name="Corradi N."/>
        </authorList>
    </citation>
    <scope>NUCLEOTIDE SEQUENCE [LARGE SCALE GENOMIC DNA]</scope>
    <source>
        <strain evidence="2 3">A1</strain>
    </source>
</reference>
<dbReference type="EMBL" id="LLXJ01005920">
    <property type="protein sequence ID" value="PKB94529.1"/>
    <property type="molecule type" value="Genomic_DNA"/>
</dbReference>
<evidence type="ECO:0000313" key="1">
    <source>
        <dbReference type="EMBL" id="PKB94529.1"/>
    </source>
</evidence>
<dbReference type="Proteomes" id="UP000232688">
    <property type="component" value="Unassembled WGS sequence"/>
</dbReference>
<evidence type="ECO:0000313" key="4">
    <source>
        <dbReference type="Proteomes" id="UP000232722"/>
    </source>
</evidence>
<name>A0A2I1FLI2_9GLOM</name>
<proteinExistence type="predicted"/>
<organism evidence="2 3">
    <name type="scientific">Rhizophagus irregularis</name>
    <dbReference type="NCBI Taxonomy" id="588596"/>
    <lineage>
        <taxon>Eukaryota</taxon>
        <taxon>Fungi</taxon>
        <taxon>Fungi incertae sedis</taxon>
        <taxon>Mucoromycota</taxon>
        <taxon>Glomeromycotina</taxon>
        <taxon>Glomeromycetes</taxon>
        <taxon>Glomerales</taxon>
        <taxon>Glomeraceae</taxon>
        <taxon>Rhizophagus</taxon>
    </lineage>
</organism>
<gene>
    <name evidence="2" type="ORF">RhiirA1_476486</name>
    <name evidence="1" type="ORF">RhiirA5_438564</name>
</gene>
<dbReference type="VEuPathDB" id="FungiDB:RhiirFUN_022756"/>
<comment type="caution">
    <text evidence="2">The sequence shown here is derived from an EMBL/GenBank/DDBJ whole genome shotgun (WGS) entry which is preliminary data.</text>
</comment>
<reference evidence="1 4" key="2">
    <citation type="submission" date="2017-09" db="EMBL/GenBank/DDBJ databases">
        <title>Extensive intraspecific genome diversity in a model arbuscular mycorrhizal fungus.</title>
        <authorList>
            <person name="Chen E.C."/>
            <person name="Morin E."/>
            <person name="Beaudet D."/>
            <person name="Noel J."/>
            <person name="Ndikumana S."/>
            <person name="Charron P."/>
            <person name="St-Onge C."/>
            <person name="Giorgi J."/>
            <person name="Grigoriev I.V."/>
            <person name="Roux C."/>
            <person name="Martin F.M."/>
            <person name="Corradi N."/>
        </authorList>
    </citation>
    <scope>NUCLEOTIDE SEQUENCE [LARGE SCALE GENOMIC DNA]</scope>
    <source>
        <strain evidence="1 4">A5</strain>
    </source>
</reference>
<sequence>MAGITIRYVTENELNNEMSIEELRYSFNEEQVFTLIPKLLASWKKKGAVFNTLDTPDVLQEVEPVEKGTVNVCQILQKKTIRDLAQHIIWDNLGEVEVKVIAKALAEFVSNANAATLISDITCSANKIQKEKGLLCENENINYPNYFALESVKERLDVYDVSKVSGLRALADIIIMLCICSAEIKILQISSGGVTGYAKN</sequence>
<dbReference type="EMBL" id="LLXH01002911">
    <property type="protein sequence ID" value="PKC54896.1"/>
    <property type="molecule type" value="Genomic_DNA"/>
</dbReference>
<dbReference type="AlphaFoldDB" id="A0A2I1FLI2"/>
<accession>A0A2I1FLI2</accession>
<evidence type="ECO:0000313" key="3">
    <source>
        <dbReference type="Proteomes" id="UP000232688"/>
    </source>
</evidence>
<reference evidence="1 4" key="1">
    <citation type="submission" date="2016-04" db="EMBL/GenBank/DDBJ databases">
        <title>Genome analyses suggest a sexual origin of heterokaryosis in a supposedly ancient asexual fungus.</title>
        <authorList>
            <person name="Ropars J."/>
            <person name="Sedzielewska K."/>
            <person name="Noel J."/>
            <person name="Charron P."/>
            <person name="Farinelli L."/>
            <person name="Marton T."/>
            <person name="Kruger M."/>
            <person name="Pelin A."/>
            <person name="Brachmann A."/>
            <person name="Corradi N."/>
        </authorList>
    </citation>
    <scope>NUCLEOTIDE SEQUENCE [LARGE SCALE GENOMIC DNA]</scope>
    <source>
        <strain evidence="1 4">A5</strain>
    </source>
</reference>
<dbReference type="VEuPathDB" id="FungiDB:RhiirA1_476486"/>